<comment type="caution">
    <text evidence="2">The sequence shown here is derived from an EMBL/GenBank/DDBJ whole genome shotgun (WGS) entry which is preliminary data.</text>
</comment>
<dbReference type="OrthoDB" id="2687560at2759"/>
<feature type="compositionally biased region" description="Low complexity" evidence="1">
    <location>
        <begin position="327"/>
        <end position="349"/>
    </location>
</feature>
<dbReference type="Proteomes" id="UP000813824">
    <property type="component" value="Unassembled WGS sequence"/>
</dbReference>
<evidence type="ECO:0000313" key="2">
    <source>
        <dbReference type="EMBL" id="KAH8100785.1"/>
    </source>
</evidence>
<feature type="region of interest" description="Disordered" evidence="1">
    <location>
        <begin position="243"/>
        <end position="277"/>
    </location>
</feature>
<feature type="compositionally biased region" description="Polar residues" evidence="1">
    <location>
        <begin position="366"/>
        <end position="382"/>
    </location>
</feature>
<dbReference type="AlphaFoldDB" id="A0A8K0UQ38"/>
<feature type="region of interest" description="Disordered" evidence="1">
    <location>
        <begin position="297"/>
        <end position="391"/>
    </location>
</feature>
<keyword evidence="3" id="KW-1185">Reference proteome</keyword>
<organism evidence="2 3">
    <name type="scientific">Cristinia sonorae</name>
    <dbReference type="NCBI Taxonomy" id="1940300"/>
    <lineage>
        <taxon>Eukaryota</taxon>
        <taxon>Fungi</taxon>
        <taxon>Dikarya</taxon>
        <taxon>Basidiomycota</taxon>
        <taxon>Agaricomycotina</taxon>
        <taxon>Agaricomycetes</taxon>
        <taxon>Agaricomycetidae</taxon>
        <taxon>Agaricales</taxon>
        <taxon>Pleurotineae</taxon>
        <taxon>Stephanosporaceae</taxon>
        <taxon>Cristinia</taxon>
    </lineage>
</organism>
<accession>A0A8K0UQ38</accession>
<name>A0A8K0UQ38_9AGAR</name>
<dbReference type="EMBL" id="JAEVFJ010000014">
    <property type="protein sequence ID" value="KAH8100785.1"/>
    <property type="molecule type" value="Genomic_DNA"/>
</dbReference>
<protein>
    <submittedName>
        <fullName evidence="2">Uncharacterized protein</fullName>
    </submittedName>
</protein>
<evidence type="ECO:0000256" key="1">
    <source>
        <dbReference type="SAM" id="MobiDB-lite"/>
    </source>
</evidence>
<gene>
    <name evidence="2" type="ORF">BXZ70DRAFT_127464</name>
</gene>
<proteinExistence type="predicted"/>
<sequence>MVRLDLNWQAATYPRPQTSYPFSLEPLFPDDLHVAIDAQICLAFPPPKSLRSVVITLDLVPICSAPPVLPLCSGPSLSSALNYYPTMSDSSLRILWRETKRIRRLRRYESLPVAQLAPDNRPVFVCQECKFSNSLIELCPWCKQPCNVLQSEAAVRKRISAPQMLNETQKDQLQRMQAARVEPAKARAIDETVAAFDITMPRMTTDISPRSRRRTHRNAMAYTIAISLCDDETDDDVATFEEGVGHKFSPSPARTVKTSPLRSPPSPTKTLRRKKRMSVIRQRSSCSLRKRAMLSLPPPLPESWIKGSENIPPIPRKSSKSMFITQVPPLSSNSPPSSPTSTSPEPNVPLGHPSRPLYSAIRKNMSRPSTPSRSPLAESTSAGDLRARGMRSLDLPETSRAFVLDDYISDITSRRPWPVRPTSTGYSLSGEIELRMALARAFEDDDVPAPTAPEKKDLDVKLKSKVKKFGKGLKDLMMLRI</sequence>
<evidence type="ECO:0000313" key="3">
    <source>
        <dbReference type="Proteomes" id="UP000813824"/>
    </source>
</evidence>
<reference evidence="2" key="1">
    <citation type="journal article" date="2021" name="New Phytol.">
        <title>Evolutionary innovations through gain and loss of genes in the ectomycorrhizal Boletales.</title>
        <authorList>
            <person name="Wu G."/>
            <person name="Miyauchi S."/>
            <person name="Morin E."/>
            <person name="Kuo A."/>
            <person name="Drula E."/>
            <person name="Varga T."/>
            <person name="Kohler A."/>
            <person name="Feng B."/>
            <person name="Cao Y."/>
            <person name="Lipzen A."/>
            <person name="Daum C."/>
            <person name="Hundley H."/>
            <person name="Pangilinan J."/>
            <person name="Johnson J."/>
            <person name="Barry K."/>
            <person name="LaButti K."/>
            <person name="Ng V."/>
            <person name="Ahrendt S."/>
            <person name="Min B."/>
            <person name="Choi I.G."/>
            <person name="Park H."/>
            <person name="Plett J.M."/>
            <person name="Magnuson J."/>
            <person name="Spatafora J.W."/>
            <person name="Nagy L.G."/>
            <person name="Henrissat B."/>
            <person name="Grigoriev I.V."/>
            <person name="Yang Z.L."/>
            <person name="Xu J."/>
            <person name="Martin F.M."/>
        </authorList>
    </citation>
    <scope>NUCLEOTIDE SEQUENCE</scope>
    <source>
        <strain evidence="2">KKN 215</strain>
    </source>
</reference>